<dbReference type="Pfam" id="PF25426">
    <property type="entry name" value="AAA_lid_BCS1"/>
    <property type="match status" value="1"/>
</dbReference>
<comment type="catalytic activity">
    <reaction evidence="11">
        <text>ATP + H2O = ADP + phosphate + H(+)</text>
        <dbReference type="Rhea" id="RHEA:13065"/>
        <dbReference type="ChEBI" id="CHEBI:15377"/>
        <dbReference type="ChEBI" id="CHEBI:15378"/>
        <dbReference type="ChEBI" id="CHEBI:30616"/>
        <dbReference type="ChEBI" id="CHEBI:43474"/>
        <dbReference type="ChEBI" id="CHEBI:456216"/>
    </reaction>
    <physiologicalReaction direction="left-to-right" evidence="11">
        <dbReference type="Rhea" id="RHEA:13066"/>
    </physiologicalReaction>
</comment>
<feature type="compositionally biased region" description="Low complexity" evidence="12">
    <location>
        <begin position="642"/>
        <end position="663"/>
    </location>
</feature>
<feature type="region of interest" description="Disordered" evidence="12">
    <location>
        <begin position="691"/>
        <end position="711"/>
    </location>
</feature>
<keyword evidence="9" id="KW-0496">Mitochondrion</keyword>
<evidence type="ECO:0000256" key="11">
    <source>
        <dbReference type="ARBA" id="ARBA00048778"/>
    </source>
</evidence>
<comment type="subcellular location">
    <subcellularLocation>
        <location evidence="1">Mitochondrion inner membrane</location>
        <topology evidence="1">Single-pass membrane protein</topology>
    </subcellularLocation>
</comment>
<proteinExistence type="inferred from homology"/>
<evidence type="ECO:0000313" key="15">
    <source>
        <dbReference type="EMBL" id="KAK4128441.1"/>
    </source>
</evidence>
<dbReference type="AlphaFoldDB" id="A0AAN6U9L9"/>
<feature type="compositionally biased region" description="Basic residues" evidence="12">
    <location>
        <begin position="580"/>
        <end position="598"/>
    </location>
</feature>
<evidence type="ECO:0000256" key="2">
    <source>
        <dbReference type="ARBA" id="ARBA00007448"/>
    </source>
</evidence>
<dbReference type="GeneID" id="87826555"/>
<keyword evidence="3" id="KW-0812">Transmembrane</keyword>
<comment type="caution">
    <text evidence="15">The sequence shown here is derived from an EMBL/GenBank/DDBJ whole genome shotgun (WGS) entry which is preliminary data.</text>
</comment>
<name>A0AAN6U9L9_9PEZI</name>
<dbReference type="GO" id="GO:0005743">
    <property type="term" value="C:mitochondrial inner membrane"/>
    <property type="evidence" value="ECO:0007669"/>
    <property type="project" value="UniProtKB-SubCell"/>
</dbReference>
<dbReference type="Proteomes" id="UP001302602">
    <property type="component" value="Unassembled WGS sequence"/>
</dbReference>
<sequence length="711" mass="79214">MDTLPPVVGGEGLAMGTPQNQLLDLVFPGFSVFSSAVNRYLHIDLNVYIPSVLLISGVVFVWRYFIDYFWDLVRSHLMSVVDLRSDDELWNFVMSWVASQSFSQRSRRFVANTNVNSRSWYLWRSFEDDDEGEDSEESGSIGLKKRKALAYTPTFGSHWFFYKGRILIFRRTQNQQQSGFMTASEREEISISCFGRNPWILKELLHEAREQFLKKDEAKTLIYRGTTKAGSSEPQWQRCMARTSRPFSTVILSEKVKKELIDDVTDYLNPATRRWYANRGIPYRRGYLLYGPPGTGKSSLSLALAGFFKMRIYIVSLSSVTANEENLATLFAELPRRCVVLLEDIDTAGLTHTREDGSQATAADHTTDETAANSRAPRVPGAPAPPNPNPPGRLSLSGLLNILDGVASQEGRVLIMTTNHLEKLDKALIRPGRVDMIVKFDRADQSMTSQIFKAIYAPLEGDDGALSSTATITPGEEQKRAAAASRKREETTARVDELAEQFAVAIPAHEFSPAEIQGYLLKNKRDPERAVAGAEQWVIDARKERKEKELKEAEERRKQEEEERKEREKKEKEEEEERRKKEKKQKRKGKKAGRRKSAKKEGGSGSEDGSERSEAESDESSSSESEKEEKKGNNKKRKNKSKGAASPAAVPASAPDAVAAAPVQLKEGDASEAKAEAAVASAITVDTVKAKEAAELPQRTPGADSGYGTPA</sequence>
<evidence type="ECO:0000256" key="3">
    <source>
        <dbReference type="ARBA" id="ARBA00022692"/>
    </source>
</evidence>
<feature type="domain" description="AAA+ ATPase" evidence="13">
    <location>
        <begin position="283"/>
        <end position="444"/>
    </location>
</feature>
<evidence type="ECO:0000256" key="10">
    <source>
        <dbReference type="ARBA" id="ARBA00023136"/>
    </source>
</evidence>
<gene>
    <name evidence="15" type="ORF">N657DRAFT_585448</name>
</gene>
<keyword evidence="5" id="KW-0999">Mitochondrion inner membrane</keyword>
<dbReference type="EMBL" id="MU853223">
    <property type="protein sequence ID" value="KAK4128441.1"/>
    <property type="molecule type" value="Genomic_DNA"/>
</dbReference>
<dbReference type="InterPro" id="IPR027417">
    <property type="entry name" value="P-loop_NTPase"/>
</dbReference>
<evidence type="ECO:0000313" key="16">
    <source>
        <dbReference type="Proteomes" id="UP001302602"/>
    </source>
</evidence>
<reference evidence="15" key="1">
    <citation type="journal article" date="2023" name="Mol. Phylogenet. Evol.">
        <title>Genome-scale phylogeny and comparative genomics of the fungal order Sordariales.</title>
        <authorList>
            <person name="Hensen N."/>
            <person name="Bonometti L."/>
            <person name="Westerberg I."/>
            <person name="Brannstrom I.O."/>
            <person name="Guillou S."/>
            <person name="Cros-Aarteil S."/>
            <person name="Calhoun S."/>
            <person name="Haridas S."/>
            <person name="Kuo A."/>
            <person name="Mondo S."/>
            <person name="Pangilinan J."/>
            <person name="Riley R."/>
            <person name="LaButti K."/>
            <person name="Andreopoulos B."/>
            <person name="Lipzen A."/>
            <person name="Chen C."/>
            <person name="Yan M."/>
            <person name="Daum C."/>
            <person name="Ng V."/>
            <person name="Clum A."/>
            <person name="Steindorff A."/>
            <person name="Ohm R.A."/>
            <person name="Martin F."/>
            <person name="Silar P."/>
            <person name="Natvig D.O."/>
            <person name="Lalanne C."/>
            <person name="Gautier V."/>
            <person name="Ament-Velasquez S.L."/>
            <person name="Kruys A."/>
            <person name="Hutchinson M.I."/>
            <person name="Powell A.J."/>
            <person name="Barry K."/>
            <person name="Miller A.N."/>
            <person name="Grigoriev I.V."/>
            <person name="Debuchy R."/>
            <person name="Gladieux P."/>
            <person name="Hiltunen Thoren M."/>
            <person name="Johannesson H."/>
        </authorList>
    </citation>
    <scope>NUCLEOTIDE SEQUENCE</scope>
    <source>
        <strain evidence="15">CBS 731.68</strain>
    </source>
</reference>
<dbReference type="InterPro" id="IPR014851">
    <property type="entry name" value="BCS1_N"/>
</dbReference>
<keyword evidence="7" id="KW-0067">ATP-binding</keyword>
<evidence type="ECO:0000256" key="9">
    <source>
        <dbReference type="ARBA" id="ARBA00023128"/>
    </source>
</evidence>
<reference evidence="15" key="2">
    <citation type="submission" date="2023-05" db="EMBL/GenBank/DDBJ databases">
        <authorList>
            <consortium name="Lawrence Berkeley National Laboratory"/>
            <person name="Steindorff A."/>
            <person name="Hensen N."/>
            <person name="Bonometti L."/>
            <person name="Westerberg I."/>
            <person name="Brannstrom I.O."/>
            <person name="Guillou S."/>
            <person name="Cros-Aarteil S."/>
            <person name="Calhoun S."/>
            <person name="Haridas S."/>
            <person name="Kuo A."/>
            <person name="Mondo S."/>
            <person name="Pangilinan J."/>
            <person name="Riley R."/>
            <person name="Labutti K."/>
            <person name="Andreopoulos B."/>
            <person name="Lipzen A."/>
            <person name="Chen C."/>
            <person name="Yanf M."/>
            <person name="Daum C."/>
            <person name="Ng V."/>
            <person name="Clum A."/>
            <person name="Ohm R."/>
            <person name="Martin F."/>
            <person name="Silar P."/>
            <person name="Natvig D."/>
            <person name="Lalanne C."/>
            <person name="Gautier V."/>
            <person name="Ament-Velasquez S.L."/>
            <person name="Kruys A."/>
            <person name="Hutchinson M.I."/>
            <person name="Powell A.J."/>
            <person name="Barry K."/>
            <person name="Miller A.N."/>
            <person name="Grigoriev I.V."/>
            <person name="Debuchy R."/>
            <person name="Gladieux P."/>
            <person name="Thoren M.H."/>
            <person name="Johannesson H."/>
        </authorList>
    </citation>
    <scope>NUCLEOTIDE SEQUENCE</scope>
    <source>
        <strain evidence="15">CBS 731.68</strain>
    </source>
</reference>
<evidence type="ECO:0000256" key="7">
    <source>
        <dbReference type="ARBA" id="ARBA00022840"/>
    </source>
</evidence>
<keyword evidence="16" id="KW-1185">Reference proteome</keyword>
<dbReference type="SMART" id="SM01024">
    <property type="entry name" value="BCS1_N"/>
    <property type="match status" value="1"/>
</dbReference>
<dbReference type="InterPro" id="IPR057495">
    <property type="entry name" value="AAA_lid_BCS1"/>
</dbReference>
<feature type="compositionally biased region" description="Low complexity" evidence="12">
    <location>
        <begin position="360"/>
        <end position="379"/>
    </location>
</feature>
<evidence type="ECO:0000256" key="1">
    <source>
        <dbReference type="ARBA" id="ARBA00004434"/>
    </source>
</evidence>
<dbReference type="GO" id="GO:0016887">
    <property type="term" value="F:ATP hydrolysis activity"/>
    <property type="evidence" value="ECO:0007669"/>
    <property type="project" value="InterPro"/>
</dbReference>
<dbReference type="Pfam" id="PF00004">
    <property type="entry name" value="AAA"/>
    <property type="match status" value="2"/>
</dbReference>
<evidence type="ECO:0000256" key="5">
    <source>
        <dbReference type="ARBA" id="ARBA00022792"/>
    </source>
</evidence>
<dbReference type="InterPro" id="IPR003960">
    <property type="entry name" value="ATPase_AAA_CS"/>
</dbReference>
<dbReference type="PANTHER" id="PTHR23070">
    <property type="entry name" value="BCS1 AAA-TYPE ATPASE"/>
    <property type="match status" value="1"/>
</dbReference>
<feature type="region of interest" description="Disordered" evidence="12">
    <location>
        <begin position="352"/>
        <end position="393"/>
    </location>
</feature>
<accession>A0AAN6U9L9</accession>
<evidence type="ECO:0000259" key="13">
    <source>
        <dbReference type="SMART" id="SM00382"/>
    </source>
</evidence>
<dbReference type="RefSeq" id="XP_062652212.1">
    <property type="nucleotide sequence ID" value="XM_062789785.1"/>
</dbReference>
<feature type="region of interest" description="Disordered" evidence="12">
    <location>
        <begin position="546"/>
        <end position="666"/>
    </location>
</feature>
<evidence type="ECO:0008006" key="17">
    <source>
        <dbReference type="Google" id="ProtNLM"/>
    </source>
</evidence>
<dbReference type="InterPro" id="IPR003959">
    <property type="entry name" value="ATPase_AAA_core"/>
</dbReference>
<dbReference type="InterPro" id="IPR050747">
    <property type="entry name" value="Mitochondrial_chaperone_BCS1"/>
</dbReference>
<dbReference type="PROSITE" id="PS00674">
    <property type="entry name" value="AAA"/>
    <property type="match status" value="1"/>
</dbReference>
<protein>
    <recommendedName>
        <fullName evidence="17">Mitochondrial chaperone BCS1</fullName>
    </recommendedName>
</protein>
<dbReference type="SMART" id="SM00382">
    <property type="entry name" value="AAA"/>
    <property type="match status" value="1"/>
</dbReference>
<evidence type="ECO:0000256" key="12">
    <source>
        <dbReference type="SAM" id="MobiDB-lite"/>
    </source>
</evidence>
<evidence type="ECO:0000256" key="4">
    <source>
        <dbReference type="ARBA" id="ARBA00022741"/>
    </source>
</evidence>
<feature type="domain" description="BCS1 N-terminal" evidence="14">
    <location>
        <begin position="53"/>
        <end position="250"/>
    </location>
</feature>
<comment type="similarity">
    <text evidence="2">Belongs to the AAA ATPase family. BCS1 subfamily.</text>
</comment>
<keyword evidence="6" id="KW-0378">Hydrolase</keyword>
<feature type="compositionally biased region" description="Pro residues" evidence="12">
    <location>
        <begin position="380"/>
        <end position="391"/>
    </location>
</feature>
<dbReference type="Gene3D" id="3.40.50.300">
    <property type="entry name" value="P-loop containing nucleotide triphosphate hydrolases"/>
    <property type="match status" value="1"/>
</dbReference>
<dbReference type="SUPFAM" id="SSF52540">
    <property type="entry name" value="P-loop containing nucleoside triphosphate hydrolases"/>
    <property type="match status" value="1"/>
</dbReference>
<evidence type="ECO:0000259" key="14">
    <source>
        <dbReference type="SMART" id="SM01024"/>
    </source>
</evidence>
<keyword evidence="10" id="KW-0472">Membrane</keyword>
<organism evidence="15 16">
    <name type="scientific">Parathielavia appendiculata</name>
    <dbReference type="NCBI Taxonomy" id="2587402"/>
    <lineage>
        <taxon>Eukaryota</taxon>
        <taxon>Fungi</taxon>
        <taxon>Dikarya</taxon>
        <taxon>Ascomycota</taxon>
        <taxon>Pezizomycotina</taxon>
        <taxon>Sordariomycetes</taxon>
        <taxon>Sordariomycetidae</taxon>
        <taxon>Sordariales</taxon>
        <taxon>Chaetomiaceae</taxon>
        <taxon>Parathielavia</taxon>
    </lineage>
</organism>
<evidence type="ECO:0000256" key="6">
    <source>
        <dbReference type="ARBA" id="ARBA00022801"/>
    </source>
</evidence>
<dbReference type="GO" id="GO:0005524">
    <property type="term" value="F:ATP binding"/>
    <property type="evidence" value="ECO:0007669"/>
    <property type="project" value="UniProtKB-KW"/>
</dbReference>
<dbReference type="InterPro" id="IPR003593">
    <property type="entry name" value="AAA+_ATPase"/>
</dbReference>
<feature type="compositionally biased region" description="Basic and acidic residues" evidence="12">
    <location>
        <begin position="546"/>
        <end position="572"/>
    </location>
</feature>
<dbReference type="Pfam" id="PF08740">
    <property type="entry name" value="BCS1_N"/>
    <property type="match status" value="1"/>
</dbReference>
<keyword evidence="8" id="KW-1133">Transmembrane helix</keyword>
<keyword evidence="4" id="KW-0547">Nucleotide-binding</keyword>
<evidence type="ECO:0000256" key="8">
    <source>
        <dbReference type="ARBA" id="ARBA00022989"/>
    </source>
</evidence>